<evidence type="ECO:0000313" key="3">
    <source>
        <dbReference type="EMBL" id="MFC0475346.1"/>
    </source>
</evidence>
<sequence>MNLQNFEENINEVILARGKKYYDQDHIEKLEEVNSNHYIFQVSGTYDYTVHIFLTDTGEMKDTYCDCPYDQGEFCKHQVAAFYALRYEKGRKEEKTESTQLVIQENKSELESILSRLNKQELLKIIIDIADEHALIEKRLLARYTPVKDEVESSKKLIKEYIKQYKRRGFIQWNEVYEALQGANITLEKAEEKKVESDALRAVQLSMIVLSSVVEMLQFCDDSNGYVGDVIRGSLNIIHQAVDIHANSLDEKQKENLYLSIMKEAMRPYYDDWSEWRIDLLRSCIPLCDTDKRRIKLNKLLEDMLKTVKSDAWSDRYETQAIKLLQLQLIEQLEGKEKGLKFIYSNLQYSDFRERAILHLLEEKKFKEVVQLCEEGIKIDRQYRGIIYEWKKYQLEAYEGLGDIDKQKEIMVSFLYDNRYEYYSRLKQLFSANEWPEILEEIVKTFKEDRYAPSAYVEILKEEKMSSHLLEYCSKNLNSIKQLYPFLVDEYFDEVNKLFIKYIELQSEQSGDRKKYRNICSLIKLYKKVCGTTHFQMLIDHLKEEYKRRPTFIDELNKIS</sequence>
<feature type="domain" description="SWIM-type" evidence="2">
    <location>
        <begin position="48"/>
        <end position="86"/>
    </location>
</feature>
<dbReference type="Proteomes" id="UP001589738">
    <property type="component" value="Unassembled WGS sequence"/>
</dbReference>
<keyword evidence="1" id="KW-0862">Zinc</keyword>
<dbReference type="InterPro" id="IPR007527">
    <property type="entry name" value="Znf_SWIM"/>
</dbReference>
<keyword evidence="1" id="KW-0863">Zinc-finger</keyword>
<dbReference type="PROSITE" id="PS50966">
    <property type="entry name" value="ZF_SWIM"/>
    <property type="match status" value="1"/>
</dbReference>
<accession>A0ABV6KPU4</accession>
<evidence type="ECO:0000313" key="4">
    <source>
        <dbReference type="Proteomes" id="UP001589738"/>
    </source>
</evidence>
<organism evidence="3 4">
    <name type="scientific">Robertmurraya beringensis</name>
    <dbReference type="NCBI Taxonomy" id="641660"/>
    <lineage>
        <taxon>Bacteria</taxon>
        <taxon>Bacillati</taxon>
        <taxon>Bacillota</taxon>
        <taxon>Bacilli</taxon>
        <taxon>Bacillales</taxon>
        <taxon>Bacillaceae</taxon>
        <taxon>Robertmurraya</taxon>
    </lineage>
</organism>
<protein>
    <submittedName>
        <fullName evidence="3">SWIM zinc finger domain-containing protein</fullName>
    </submittedName>
</protein>
<dbReference type="Pfam" id="PF04434">
    <property type="entry name" value="SWIM"/>
    <property type="match status" value="1"/>
</dbReference>
<dbReference type="RefSeq" id="WP_377057902.1">
    <property type="nucleotide sequence ID" value="NZ_JBHLUU010000026.1"/>
</dbReference>
<evidence type="ECO:0000259" key="2">
    <source>
        <dbReference type="PROSITE" id="PS50966"/>
    </source>
</evidence>
<proteinExistence type="predicted"/>
<keyword evidence="4" id="KW-1185">Reference proteome</keyword>
<dbReference type="EMBL" id="JBHLUU010000026">
    <property type="protein sequence ID" value="MFC0475346.1"/>
    <property type="molecule type" value="Genomic_DNA"/>
</dbReference>
<comment type="caution">
    <text evidence="3">The sequence shown here is derived from an EMBL/GenBank/DDBJ whole genome shotgun (WGS) entry which is preliminary data.</text>
</comment>
<evidence type="ECO:0000256" key="1">
    <source>
        <dbReference type="PROSITE-ProRule" id="PRU00325"/>
    </source>
</evidence>
<reference evidence="3 4" key="1">
    <citation type="submission" date="2024-09" db="EMBL/GenBank/DDBJ databases">
        <authorList>
            <person name="Sun Q."/>
            <person name="Mori K."/>
        </authorList>
    </citation>
    <scope>NUCLEOTIDE SEQUENCE [LARGE SCALE GENOMIC DNA]</scope>
    <source>
        <strain evidence="3 4">CGMCC 1.9126</strain>
    </source>
</reference>
<gene>
    <name evidence="3" type="ORF">ACFFHF_08785</name>
</gene>
<keyword evidence="1" id="KW-0479">Metal-binding</keyword>
<name>A0ABV6KPU4_9BACI</name>